<evidence type="ECO:0000313" key="3">
    <source>
        <dbReference type="Proteomes" id="UP000827092"/>
    </source>
</evidence>
<dbReference type="Proteomes" id="UP000827092">
    <property type="component" value="Unassembled WGS sequence"/>
</dbReference>
<keyword evidence="3" id="KW-1185">Reference proteome</keyword>
<accession>A0AAV6TR76</accession>
<feature type="transmembrane region" description="Helical" evidence="1">
    <location>
        <begin position="85"/>
        <end position="103"/>
    </location>
</feature>
<keyword evidence="1" id="KW-0472">Membrane</keyword>
<keyword evidence="1" id="KW-0812">Transmembrane</keyword>
<comment type="caution">
    <text evidence="2">The sequence shown here is derived from an EMBL/GenBank/DDBJ whole genome shotgun (WGS) entry which is preliminary data.</text>
</comment>
<gene>
    <name evidence="2" type="ORF">JTE90_021704</name>
</gene>
<keyword evidence="1" id="KW-1133">Transmembrane helix</keyword>
<reference evidence="2 3" key="1">
    <citation type="journal article" date="2022" name="Nat. Ecol. Evol.">
        <title>A masculinizing supergene underlies an exaggerated male reproductive morph in a spider.</title>
        <authorList>
            <person name="Hendrickx F."/>
            <person name="De Corte Z."/>
            <person name="Sonet G."/>
            <person name="Van Belleghem S.M."/>
            <person name="Kostlbacher S."/>
            <person name="Vangestel C."/>
        </authorList>
    </citation>
    <scope>NUCLEOTIDE SEQUENCE [LARGE SCALE GENOMIC DNA]</scope>
    <source>
        <strain evidence="2">W744_W776</strain>
    </source>
</reference>
<sequence length="193" mass="21375">MRLKRLESIKRSLSDHASDSFSLDFLISTVLSTLLFRVRRNLTGVASYLPASMGSAFMSLPLLLVSTIGSREGVSSCQAVTLYKPSNFASIACPAASAVLVVYHRTHGHRIKRHNAVVSCVARGLEERHFTVHQEHRFSSSRGILKPDLLAIKDGKAFILDAQVISDGEPQGRAHRRKLDKYTELYSFCLCDA</sequence>
<dbReference type="EMBL" id="JAFNEN010001293">
    <property type="protein sequence ID" value="KAG8174194.1"/>
    <property type="molecule type" value="Genomic_DNA"/>
</dbReference>
<dbReference type="AlphaFoldDB" id="A0AAV6TR76"/>
<proteinExistence type="predicted"/>
<organism evidence="2 3">
    <name type="scientific">Oedothorax gibbosus</name>
    <dbReference type="NCBI Taxonomy" id="931172"/>
    <lineage>
        <taxon>Eukaryota</taxon>
        <taxon>Metazoa</taxon>
        <taxon>Ecdysozoa</taxon>
        <taxon>Arthropoda</taxon>
        <taxon>Chelicerata</taxon>
        <taxon>Arachnida</taxon>
        <taxon>Araneae</taxon>
        <taxon>Araneomorphae</taxon>
        <taxon>Entelegynae</taxon>
        <taxon>Araneoidea</taxon>
        <taxon>Linyphiidae</taxon>
        <taxon>Erigoninae</taxon>
        <taxon>Oedothorax</taxon>
    </lineage>
</organism>
<feature type="transmembrane region" description="Helical" evidence="1">
    <location>
        <begin position="45"/>
        <end position="65"/>
    </location>
</feature>
<name>A0AAV6TR76_9ARAC</name>
<evidence type="ECO:0000313" key="2">
    <source>
        <dbReference type="EMBL" id="KAG8174194.1"/>
    </source>
</evidence>
<evidence type="ECO:0000256" key="1">
    <source>
        <dbReference type="SAM" id="Phobius"/>
    </source>
</evidence>
<protein>
    <submittedName>
        <fullName evidence="2">Uncharacterized protein</fullName>
    </submittedName>
</protein>